<evidence type="ECO:0000313" key="1">
    <source>
        <dbReference type="EMBL" id="KAB1636202.1"/>
    </source>
</evidence>
<dbReference type="EMBL" id="WBJX01000007">
    <property type="protein sequence ID" value="KAB1636202.1"/>
    <property type="molecule type" value="Genomic_DNA"/>
</dbReference>
<gene>
    <name evidence="1" type="ORF">F8O03_16900</name>
</gene>
<dbReference type="OrthoDB" id="5119357at2"/>
<name>A0A7J5AYQ7_9MICO</name>
<keyword evidence="2" id="KW-1185">Reference proteome</keyword>
<evidence type="ECO:0000313" key="2">
    <source>
        <dbReference type="Proteomes" id="UP000490386"/>
    </source>
</evidence>
<reference evidence="1 2" key="1">
    <citation type="submission" date="2019-09" db="EMBL/GenBank/DDBJ databases">
        <title>Phylogeny of genus Pseudoclavibacter and closely related genus.</title>
        <authorList>
            <person name="Li Y."/>
        </authorList>
    </citation>
    <scope>NUCLEOTIDE SEQUENCE [LARGE SCALE GENOMIC DNA]</scope>
    <source>
        <strain evidence="1 2">THG-MD12</strain>
    </source>
</reference>
<comment type="caution">
    <text evidence="1">The sequence shown here is derived from an EMBL/GenBank/DDBJ whole genome shotgun (WGS) entry which is preliminary data.</text>
</comment>
<dbReference type="Proteomes" id="UP000490386">
    <property type="component" value="Unassembled WGS sequence"/>
</dbReference>
<dbReference type="AlphaFoldDB" id="A0A7J5AYQ7"/>
<protein>
    <submittedName>
        <fullName evidence="1">Uncharacterized protein</fullName>
    </submittedName>
</protein>
<proteinExistence type="predicted"/>
<organism evidence="1 2">
    <name type="scientific">Pseudoclavibacter terrae</name>
    <dbReference type="NCBI Taxonomy" id="1530195"/>
    <lineage>
        <taxon>Bacteria</taxon>
        <taxon>Bacillati</taxon>
        <taxon>Actinomycetota</taxon>
        <taxon>Actinomycetes</taxon>
        <taxon>Micrococcales</taxon>
        <taxon>Microbacteriaceae</taxon>
        <taxon>Pseudoclavibacter</taxon>
    </lineage>
</organism>
<accession>A0A7J5AYQ7</accession>
<dbReference type="RefSeq" id="WP_151424911.1">
    <property type="nucleotide sequence ID" value="NZ_WBJX01000007.1"/>
</dbReference>
<sequence>MTEQTPHLVTLDLTDEDRHAVLVSALQDYADAALDTVERDESTTAERDHFQIVATTAQGLVDEIMAAGGHAAPVAAPDLSSS</sequence>